<dbReference type="Gene3D" id="3.40.50.410">
    <property type="entry name" value="von Willebrand factor, type A domain"/>
    <property type="match status" value="1"/>
</dbReference>
<reference evidence="2" key="1">
    <citation type="submission" date="2017-08" db="EMBL/GenBank/DDBJ databases">
        <authorList>
            <person name="Polle J.E."/>
            <person name="Barry K."/>
            <person name="Cushman J."/>
            <person name="Schmutz J."/>
            <person name="Tran D."/>
            <person name="Hathwaick L.T."/>
            <person name="Yim W.C."/>
            <person name="Jenkins J."/>
            <person name="Mckie-Krisberg Z.M."/>
            <person name="Prochnik S."/>
            <person name="Lindquist E."/>
            <person name="Dockter R.B."/>
            <person name="Adam C."/>
            <person name="Molina H."/>
            <person name="Bunkerborg J."/>
            <person name="Jin E."/>
            <person name="Buchheim M."/>
            <person name="Magnuson J."/>
        </authorList>
    </citation>
    <scope>NUCLEOTIDE SEQUENCE</scope>
    <source>
        <strain evidence="2">CCAP 19/18</strain>
    </source>
</reference>
<dbReference type="PROSITE" id="PS50234">
    <property type="entry name" value="VWFA"/>
    <property type="match status" value="1"/>
</dbReference>
<dbReference type="Proteomes" id="UP000815325">
    <property type="component" value="Unassembled WGS sequence"/>
</dbReference>
<dbReference type="SUPFAM" id="SSF53300">
    <property type="entry name" value="vWA-like"/>
    <property type="match status" value="1"/>
</dbReference>
<proteinExistence type="predicted"/>
<dbReference type="Pfam" id="PF13519">
    <property type="entry name" value="VWA_2"/>
    <property type="match status" value="1"/>
</dbReference>
<comment type="caution">
    <text evidence="2">The sequence shown here is derived from an EMBL/GenBank/DDBJ whole genome shotgun (WGS) entry which is preliminary data.</text>
</comment>
<evidence type="ECO:0000313" key="2">
    <source>
        <dbReference type="EMBL" id="KAF5831932.1"/>
    </source>
</evidence>
<dbReference type="InterPro" id="IPR002035">
    <property type="entry name" value="VWF_A"/>
</dbReference>
<keyword evidence="3" id="KW-1185">Reference proteome</keyword>
<sequence>MDYLIPNPFVSSSEEDEEEYDTFDMQPSCKFGAPSFQRALPSKSSHTVFILDLSGSMRTVDVRRGDRWISRSDAVFDCCYDFIQDQISSTGAKSNDTCTIITFNDEATQWTGYPNPPKMKHALLAKVDDIQSRCYPQLKTNYLAGLDAALRMCSQQRFDVTTIVFLSDGRPGDLNFNSRNEGELMELMDDFQHLPGQLKFHTIGFGPDTFVWLRKMAAACVDGRFHSQQDFGGCLSFYKLQSTFRTISTELSTVRSSMFSSEAPKRSAMSRISAASINYARLRDADMDLQPCTVLFFKLNGNQWTFPVALRSLFTRISSKPFAQGGSRNAWRMSLIKPGDQQQRAWQRQYAEIVHDLQGTAIGGQGEQQLVGKEWRQPGETALKFHAANF</sequence>
<protein>
    <recommendedName>
        <fullName evidence="1">VWFA domain-containing protein</fullName>
    </recommendedName>
</protein>
<dbReference type="CDD" id="cd00198">
    <property type="entry name" value="vWFA"/>
    <property type="match status" value="1"/>
</dbReference>
<evidence type="ECO:0000313" key="3">
    <source>
        <dbReference type="Proteomes" id="UP000815325"/>
    </source>
</evidence>
<dbReference type="EMBL" id="MU069910">
    <property type="protein sequence ID" value="KAF5831932.1"/>
    <property type="molecule type" value="Genomic_DNA"/>
</dbReference>
<organism evidence="2 3">
    <name type="scientific">Dunaliella salina</name>
    <name type="common">Green alga</name>
    <name type="synonym">Protococcus salinus</name>
    <dbReference type="NCBI Taxonomy" id="3046"/>
    <lineage>
        <taxon>Eukaryota</taxon>
        <taxon>Viridiplantae</taxon>
        <taxon>Chlorophyta</taxon>
        <taxon>core chlorophytes</taxon>
        <taxon>Chlorophyceae</taxon>
        <taxon>CS clade</taxon>
        <taxon>Chlamydomonadales</taxon>
        <taxon>Dunaliellaceae</taxon>
        <taxon>Dunaliella</taxon>
    </lineage>
</organism>
<feature type="domain" description="VWFA" evidence="1">
    <location>
        <begin position="46"/>
        <end position="247"/>
    </location>
</feature>
<dbReference type="SMART" id="SM00327">
    <property type="entry name" value="VWA"/>
    <property type="match status" value="1"/>
</dbReference>
<accession>A0ABQ7GBE4</accession>
<gene>
    <name evidence="2" type="ORF">DUNSADRAFT_12365</name>
</gene>
<dbReference type="InterPro" id="IPR036465">
    <property type="entry name" value="vWFA_dom_sf"/>
</dbReference>
<name>A0ABQ7GBE4_DUNSA</name>
<evidence type="ECO:0000259" key="1">
    <source>
        <dbReference type="PROSITE" id="PS50234"/>
    </source>
</evidence>